<organism evidence="1 2">
    <name type="scientific">Rhodococcus coprophilus</name>
    <dbReference type="NCBI Taxonomy" id="38310"/>
    <lineage>
        <taxon>Bacteria</taxon>
        <taxon>Bacillati</taxon>
        <taxon>Actinomycetota</taxon>
        <taxon>Actinomycetes</taxon>
        <taxon>Mycobacteriales</taxon>
        <taxon>Nocardiaceae</taxon>
        <taxon>Rhodococcus</taxon>
    </lineage>
</organism>
<evidence type="ECO:0000313" key="1">
    <source>
        <dbReference type="EMBL" id="SQI29903.1"/>
    </source>
</evidence>
<gene>
    <name evidence="1" type="ORF">NCTC10994_01307</name>
</gene>
<dbReference type="KEGG" id="rcr:NCTC10994_01307"/>
<evidence type="ECO:0000313" key="2">
    <source>
        <dbReference type="Proteomes" id="UP000249091"/>
    </source>
</evidence>
<name>A0A2X4TSU2_9NOCA</name>
<protein>
    <submittedName>
        <fullName evidence="1">Uncharacterized protein</fullName>
    </submittedName>
</protein>
<proteinExistence type="predicted"/>
<dbReference type="EMBL" id="LS483468">
    <property type="protein sequence ID" value="SQI29903.1"/>
    <property type="molecule type" value="Genomic_DNA"/>
</dbReference>
<dbReference type="Proteomes" id="UP000249091">
    <property type="component" value="Chromosome 1"/>
</dbReference>
<keyword evidence="2" id="KW-1185">Reference proteome</keyword>
<reference evidence="1 2" key="1">
    <citation type="submission" date="2018-06" db="EMBL/GenBank/DDBJ databases">
        <authorList>
            <consortium name="Pathogen Informatics"/>
            <person name="Doyle S."/>
        </authorList>
    </citation>
    <scope>NUCLEOTIDE SEQUENCE [LARGE SCALE GENOMIC DNA]</scope>
    <source>
        <strain evidence="1 2">NCTC10994</strain>
    </source>
</reference>
<dbReference type="AlphaFoldDB" id="A0A2X4TSU2"/>
<accession>A0A2X4TSU2</accession>
<sequence length="52" mass="5736">MWATEDVRERSNSSAFTVLRAVKSARPLATAVALRSSQSNVKSKPAFFHTAR</sequence>